<evidence type="ECO:0008006" key="4">
    <source>
        <dbReference type="Google" id="ProtNLM"/>
    </source>
</evidence>
<sequence length="101" mass="10862">MSIDTPYEPQIPPPGEPCPDPLTQLVTVQQLADRLGLSTAAIRQALHVGAAWLPRPDGRINGGAVWRSATLVGIEDTPRRAPGRPRREVPELAEPSAQPES</sequence>
<feature type="compositionally biased region" description="Pro residues" evidence="1">
    <location>
        <begin position="9"/>
        <end position="20"/>
    </location>
</feature>
<protein>
    <recommendedName>
        <fullName evidence="4">Helix-turn-helix domain-containing protein</fullName>
    </recommendedName>
</protein>
<dbReference type="EMBL" id="BKAL01000015">
    <property type="protein sequence ID" value="GEP70667.1"/>
    <property type="molecule type" value="Genomic_DNA"/>
</dbReference>
<comment type="caution">
    <text evidence="2">The sequence shown here is derived from an EMBL/GenBank/DDBJ whole genome shotgun (WGS) entry which is preliminary data.</text>
</comment>
<feature type="region of interest" description="Disordered" evidence="1">
    <location>
        <begin position="1"/>
        <end position="20"/>
    </location>
</feature>
<gene>
    <name evidence="2" type="ORF">CSO01_33820</name>
</gene>
<keyword evidence="3" id="KW-1185">Reference proteome</keyword>
<dbReference type="RefSeq" id="WP_179561728.1">
    <property type="nucleotide sequence ID" value="NZ_BAABBJ010000012.1"/>
</dbReference>
<dbReference type="AlphaFoldDB" id="A0A512PHK4"/>
<reference evidence="2 3" key="1">
    <citation type="submission" date="2019-07" db="EMBL/GenBank/DDBJ databases">
        <title>Whole genome shotgun sequence of Cellulomonas soli NBRC 109434.</title>
        <authorList>
            <person name="Hosoyama A."/>
            <person name="Uohara A."/>
            <person name="Ohji S."/>
            <person name="Ichikawa N."/>
        </authorList>
    </citation>
    <scope>NUCLEOTIDE SEQUENCE [LARGE SCALE GENOMIC DNA]</scope>
    <source>
        <strain evidence="2 3">NBRC 109434</strain>
    </source>
</reference>
<evidence type="ECO:0000313" key="3">
    <source>
        <dbReference type="Proteomes" id="UP000321798"/>
    </source>
</evidence>
<proteinExistence type="predicted"/>
<evidence type="ECO:0000313" key="2">
    <source>
        <dbReference type="EMBL" id="GEP70667.1"/>
    </source>
</evidence>
<dbReference type="Proteomes" id="UP000321798">
    <property type="component" value="Unassembled WGS sequence"/>
</dbReference>
<feature type="region of interest" description="Disordered" evidence="1">
    <location>
        <begin position="76"/>
        <end position="101"/>
    </location>
</feature>
<name>A0A512PHK4_9CELL</name>
<evidence type="ECO:0000256" key="1">
    <source>
        <dbReference type="SAM" id="MobiDB-lite"/>
    </source>
</evidence>
<organism evidence="2 3">
    <name type="scientific">Cellulomonas soli</name>
    <dbReference type="NCBI Taxonomy" id="931535"/>
    <lineage>
        <taxon>Bacteria</taxon>
        <taxon>Bacillati</taxon>
        <taxon>Actinomycetota</taxon>
        <taxon>Actinomycetes</taxon>
        <taxon>Micrococcales</taxon>
        <taxon>Cellulomonadaceae</taxon>
        <taxon>Cellulomonas</taxon>
    </lineage>
</organism>
<accession>A0A512PHK4</accession>